<dbReference type="NCBIfam" id="TIGR01351">
    <property type="entry name" value="adk"/>
    <property type="match status" value="1"/>
</dbReference>
<keyword evidence="2" id="KW-0547">Nucleotide-binding</keyword>
<evidence type="ECO:0000259" key="4">
    <source>
        <dbReference type="Pfam" id="PF05191"/>
    </source>
</evidence>
<dbReference type="GO" id="GO:0005524">
    <property type="term" value="F:ATP binding"/>
    <property type="evidence" value="ECO:0007669"/>
    <property type="project" value="InterPro"/>
</dbReference>
<feature type="domain" description="Adenylate kinase active site lid" evidence="4">
    <location>
        <begin position="127"/>
        <end position="162"/>
    </location>
</feature>
<dbReference type="NCBIfam" id="NF011105">
    <property type="entry name" value="PRK14532.1"/>
    <property type="match status" value="1"/>
</dbReference>
<protein>
    <recommendedName>
        <fullName evidence="4">Adenylate kinase active site lid domain-containing protein</fullName>
    </recommendedName>
</protein>
<sequence>MRVILFGPPGAGKGTQANFLTRDYGLVQLSTGDMLRAAIKSGSEIGKKAKAVINSGNLVSDEIVVTIVEERITQPDCENGYLLDGFPRNRKQAEKLDEMLQRSGQHIDCVIEIQVDEEAVVRRIGGRRFHLASGRSYHVEFNPPKVANRDDKTGEELVQRDDDNEETVRARLKTYAEQTAPLSDHYRKQNLLKTIDGMGNPEEVYQRLRESLMEFKPA</sequence>
<dbReference type="NCBIfam" id="NF001379">
    <property type="entry name" value="PRK00279.1-1"/>
    <property type="match status" value="1"/>
</dbReference>
<dbReference type="InterPro" id="IPR000850">
    <property type="entry name" value="Adenylat/UMP-CMP_kin"/>
</dbReference>
<dbReference type="InterPro" id="IPR006259">
    <property type="entry name" value="Adenyl_kin_sub"/>
</dbReference>
<accession>A0A382J055</accession>
<organism evidence="5">
    <name type="scientific">marine metagenome</name>
    <dbReference type="NCBI Taxonomy" id="408172"/>
    <lineage>
        <taxon>unclassified sequences</taxon>
        <taxon>metagenomes</taxon>
        <taxon>ecological metagenomes</taxon>
    </lineage>
</organism>
<dbReference type="PANTHER" id="PTHR23359">
    <property type="entry name" value="NUCLEOTIDE KINASE"/>
    <property type="match status" value="1"/>
</dbReference>
<dbReference type="InterPro" id="IPR033690">
    <property type="entry name" value="Adenylat_kinase_CS"/>
</dbReference>
<name>A0A382J055_9ZZZZ</name>
<dbReference type="EMBL" id="UINC01070931">
    <property type="protein sequence ID" value="SVC05454.1"/>
    <property type="molecule type" value="Genomic_DNA"/>
</dbReference>
<evidence type="ECO:0000313" key="5">
    <source>
        <dbReference type="EMBL" id="SVC05454.1"/>
    </source>
</evidence>
<dbReference type="PROSITE" id="PS00113">
    <property type="entry name" value="ADENYLATE_KINASE"/>
    <property type="match status" value="1"/>
</dbReference>
<dbReference type="NCBIfam" id="NF011100">
    <property type="entry name" value="PRK14527.1"/>
    <property type="match status" value="1"/>
</dbReference>
<dbReference type="GO" id="GO:0004017">
    <property type="term" value="F:AMP kinase activity"/>
    <property type="evidence" value="ECO:0007669"/>
    <property type="project" value="InterPro"/>
</dbReference>
<dbReference type="AlphaFoldDB" id="A0A382J055"/>
<dbReference type="PRINTS" id="PR00094">
    <property type="entry name" value="ADENYLTKNASE"/>
</dbReference>
<dbReference type="Pfam" id="PF00406">
    <property type="entry name" value="ADK"/>
    <property type="match status" value="1"/>
</dbReference>
<dbReference type="NCBIfam" id="NF001380">
    <property type="entry name" value="PRK00279.1-2"/>
    <property type="match status" value="1"/>
</dbReference>
<evidence type="ECO:0000256" key="1">
    <source>
        <dbReference type="ARBA" id="ARBA00022679"/>
    </source>
</evidence>
<proteinExistence type="inferred from homology"/>
<dbReference type="Gene3D" id="3.40.50.300">
    <property type="entry name" value="P-loop containing nucleotide triphosphate hydrolases"/>
    <property type="match status" value="1"/>
</dbReference>
<dbReference type="Pfam" id="PF05191">
    <property type="entry name" value="ADK_lid"/>
    <property type="match status" value="1"/>
</dbReference>
<dbReference type="NCBIfam" id="NF001381">
    <property type="entry name" value="PRK00279.1-3"/>
    <property type="match status" value="1"/>
</dbReference>
<keyword evidence="3" id="KW-0418">Kinase</keyword>
<dbReference type="FunFam" id="3.40.50.300:FF:000106">
    <property type="entry name" value="Adenylate kinase mitochondrial"/>
    <property type="match status" value="1"/>
</dbReference>
<evidence type="ECO:0000256" key="3">
    <source>
        <dbReference type="ARBA" id="ARBA00022777"/>
    </source>
</evidence>
<dbReference type="InterPro" id="IPR027417">
    <property type="entry name" value="P-loop_NTPase"/>
</dbReference>
<dbReference type="HAMAP" id="MF_00235">
    <property type="entry name" value="Adenylate_kinase_Adk"/>
    <property type="match status" value="1"/>
</dbReference>
<keyword evidence="1" id="KW-0808">Transferase</keyword>
<gene>
    <name evidence="5" type="ORF">METZ01_LOCUS258308</name>
</gene>
<evidence type="ECO:0000256" key="2">
    <source>
        <dbReference type="ARBA" id="ARBA00022741"/>
    </source>
</evidence>
<reference evidence="5" key="1">
    <citation type="submission" date="2018-05" db="EMBL/GenBank/DDBJ databases">
        <authorList>
            <person name="Lanie J.A."/>
            <person name="Ng W.-L."/>
            <person name="Kazmierczak K.M."/>
            <person name="Andrzejewski T.M."/>
            <person name="Davidsen T.M."/>
            <person name="Wayne K.J."/>
            <person name="Tettelin H."/>
            <person name="Glass J.I."/>
            <person name="Rusch D."/>
            <person name="Podicherti R."/>
            <person name="Tsui H.-C.T."/>
            <person name="Winkler M.E."/>
        </authorList>
    </citation>
    <scope>NUCLEOTIDE SEQUENCE</scope>
</reference>
<dbReference type="InterPro" id="IPR007862">
    <property type="entry name" value="Adenylate_kinase_lid-dom"/>
</dbReference>
<dbReference type="CDD" id="cd01428">
    <property type="entry name" value="ADK"/>
    <property type="match status" value="1"/>
</dbReference>
<dbReference type="SUPFAM" id="SSF52540">
    <property type="entry name" value="P-loop containing nucleoside triphosphate hydrolases"/>
    <property type="match status" value="1"/>
</dbReference>